<name>A0A819NE59_9BILA</name>
<gene>
    <name evidence="2" type="ORF">OTI717_LOCUS28773</name>
</gene>
<evidence type="ECO:0000256" key="1">
    <source>
        <dbReference type="SAM" id="SignalP"/>
    </source>
</evidence>
<comment type="caution">
    <text evidence="2">The sequence shown here is derived from an EMBL/GenBank/DDBJ whole genome shotgun (WGS) entry which is preliminary data.</text>
</comment>
<sequence length="319" mass="37265">MVCLSILILIIFRVANELIYEYLMSKPPFPSLAFWQDNRTYQTGRLPPAPITTIDKVNLTNFTLVITACCRNVEKHLISFQKNVRAIGALFRRYRLYLGESDSDDGTLKFIQEWAKNDSDHVNAYTAGRQRKRIFFRTLRLAHCRNYLLDRARIDMPWFDYYLVLDVDVTSAEIFNVNNFLTNFIYPLSSWAVMTASQTDCYYDTWALRSWPTITYDFWEQARQASFFTIAWKSEVKRAVIMHNKGIPRNHPLIEVQSAFGGAAIYAAQYLSKECVYNGWMDHGLWLNREQCEHVSFNQCVRRNAGGGKFFINPRFQTA</sequence>
<protein>
    <submittedName>
        <fullName evidence="2">Uncharacterized protein</fullName>
    </submittedName>
</protein>
<proteinExistence type="predicted"/>
<feature type="signal peptide" evidence="1">
    <location>
        <begin position="1"/>
        <end position="17"/>
    </location>
</feature>
<keyword evidence="1" id="KW-0732">Signal</keyword>
<dbReference type="AlphaFoldDB" id="A0A819NE59"/>
<evidence type="ECO:0000313" key="3">
    <source>
        <dbReference type="Proteomes" id="UP000663823"/>
    </source>
</evidence>
<feature type="chain" id="PRO_5032969833" evidence="1">
    <location>
        <begin position="18"/>
        <end position="319"/>
    </location>
</feature>
<evidence type="ECO:0000313" key="2">
    <source>
        <dbReference type="EMBL" id="CAF3996596.1"/>
    </source>
</evidence>
<reference evidence="2" key="1">
    <citation type="submission" date="2021-02" db="EMBL/GenBank/DDBJ databases">
        <authorList>
            <person name="Nowell W R."/>
        </authorList>
    </citation>
    <scope>NUCLEOTIDE SEQUENCE</scope>
</reference>
<accession>A0A819NE59</accession>
<dbReference type="EMBL" id="CAJOAX010006962">
    <property type="protein sequence ID" value="CAF3996596.1"/>
    <property type="molecule type" value="Genomic_DNA"/>
</dbReference>
<organism evidence="2 3">
    <name type="scientific">Rotaria sordida</name>
    <dbReference type="NCBI Taxonomy" id="392033"/>
    <lineage>
        <taxon>Eukaryota</taxon>
        <taxon>Metazoa</taxon>
        <taxon>Spiralia</taxon>
        <taxon>Gnathifera</taxon>
        <taxon>Rotifera</taxon>
        <taxon>Eurotatoria</taxon>
        <taxon>Bdelloidea</taxon>
        <taxon>Philodinida</taxon>
        <taxon>Philodinidae</taxon>
        <taxon>Rotaria</taxon>
    </lineage>
</organism>
<dbReference type="Proteomes" id="UP000663823">
    <property type="component" value="Unassembled WGS sequence"/>
</dbReference>